<dbReference type="Proteomes" id="UP000270678">
    <property type="component" value="Chromosome"/>
</dbReference>
<dbReference type="OrthoDB" id="2629783at2"/>
<keyword evidence="2" id="KW-1185">Reference proteome</keyword>
<dbReference type="KEGG" id="plut:EI981_19725"/>
<dbReference type="RefSeq" id="WP_127001080.1">
    <property type="nucleotide sequence ID" value="NZ_CP034346.1"/>
</dbReference>
<name>A0A3Q9IAL4_9BACL</name>
<accession>A0A3Q9IAL4</accession>
<proteinExistence type="predicted"/>
<dbReference type="EMBL" id="CP034346">
    <property type="protein sequence ID" value="AZS16459.1"/>
    <property type="molecule type" value="Genomic_DNA"/>
</dbReference>
<evidence type="ECO:0000313" key="1">
    <source>
        <dbReference type="EMBL" id="AZS16459.1"/>
    </source>
</evidence>
<organism evidence="1 2">
    <name type="scientific">Paenibacillus lutimineralis</name>
    <dbReference type="NCBI Taxonomy" id="2707005"/>
    <lineage>
        <taxon>Bacteria</taxon>
        <taxon>Bacillati</taxon>
        <taxon>Bacillota</taxon>
        <taxon>Bacilli</taxon>
        <taxon>Bacillales</taxon>
        <taxon>Paenibacillaceae</taxon>
        <taxon>Paenibacillus</taxon>
    </lineage>
</organism>
<gene>
    <name evidence="1" type="ORF">EI981_19725</name>
</gene>
<protein>
    <submittedName>
        <fullName evidence="1">Uncharacterized protein</fullName>
    </submittedName>
</protein>
<dbReference type="AlphaFoldDB" id="A0A3Q9IAL4"/>
<reference evidence="2" key="1">
    <citation type="submission" date="2018-12" db="EMBL/GenBank/DDBJ databases">
        <title>Complete genome sequence of Paenibacillus sp. MBLB1234.</title>
        <authorList>
            <person name="Nam Y.-D."/>
            <person name="Kang J."/>
            <person name="Chung W.-H."/>
            <person name="Park Y.S."/>
        </authorList>
    </citation>
    <scope>NUCLEOTIDE SEQUENCE [LARGE SCALE GENOMIC DNA]</scope>
    <source>
        <strain evidence="2">MBLB1234</strain>
    </source>
</reference>
<evidence type="ECO:0000313" key="2">
    <source>
        <dbReference type="Proteomes" id="UP000270678"/>
    </source>
</evidence>
<sequence length="118" mass="13458">MDAGADCRALQEDRGKQMNNATVTIDYESFQSIKVKADKYDKAKREQLEASKKHEQFVESLCTSLEKANECETPEQKQYYIALGIRAICEHYGMDLKTEYGDLDEGEVPETKQPVKTN</sequence>